<feature type="compositionally biased region" description="Basic and acidic residues" evidence="22">
    <location>
        <begin position="815"/>
        <end position="830"/>
    </location>
</feature>
<evidence type="ECO:0000256" key="16">
    <source>
        <dbReference type="ARBA" id="ARBA00024627"/>
    </source>
</evidence>
<evidence type="ECO:0000313" key="25">
    <source>
        <dbReference type="Proteomes" id="UP000271974"/>
    </source>
</evidence>
<dbReference type="Pfam" id="PF18027">
    <property type="entry name" value="Pepdidase_M14_N"/>
    <property type="match status" value="1"/>
</dbReference>
<dbReference type="InterPro" id="IPR034286">
    <property type="entry name" value="M14_AGBL5-like"/>
</dbReference>
<dbReference type="Proteomes" id="UP000271974">
    <property type="component" value="Unassembled WGS sequence"/>
</dbReference>
<dbReference type="GO" id="GO:0008270">
    <property type="term" value="F:zinc ion binding"/>
    <property type="evidence" value="ECO:0007669"/>
    <property type="project" value="InterPro"/>
</dbReference>
<evidence type="ECO:0000256" key="15">
    <source>
        <dbReference type="ARBA" id="ARBA00024524"/>
    </source>
</evidence>
<evidence type="ECO:0000256" key="21">
    <source>
        <dbReference type="PROSITE-ProRule" id="PRU01379"/>
    </source>
</evidence>
<evidence type="ECO:0000256" key="3">
    <source>
        <dbReference type="ARBA" id="ARBA00004186"/>
    </source>
</evidence>
<feature type="compositionally biased region" description="Basic and acidic residues" evidence="22">
    <location>
        <begin position="721"/>
        <end position="732"/>
    </location>
</feature>
<dbReference type="InterPro" id="IPR000834">
    <property type="entry name" value="Peptidase_M14"/>
</dbReference>
<keyword evidence="9" id="KW-0378">Hydrolase</keyword>
<feature type="compositionally biased region" description="Acidic residues" evidence="22">
    <location>
        <begin position="431"/>
        <end position="444"/>
    </location>
</feature>
<evidence type="ECO:0000256" key="20">
    <source>
        <dbReference type="ARBA" id="ARBA00047714"/>
    </source>
</evidence>
<dbReference type="Gene3D" id="3.40.630.10">
    <property type="entry name" value="Zn peptidases"/>
    <property type="match status" value="2"/>
</dbReference>
<keyword evidence="13" id="KW-0539">Nucleus</keyword>
<sequence>MEARVGGLLFTSKFDSGNLARVEKVSKEEDESDNDTSKSNFYSSVETKADSEFNVWTNPDCGGTEFENPNRSWFYFGIRGWNTNKVIKINVMNMNRQGKLYSQGLTPFVRILPGKPKWERIRDRPSCETVDGQFILSFTYRFPEFKGGTVYFAFCFPWSYAESQEQQQQLDKKFSICQTYNSKTHPEKIYYHRELLAYSLDKLRIDLMTISSCHGLTDYVEPRFDQNLFPDKETPRCKRFKGKRVFILSSRVHPGETPASFVFNGFLNFILREDDPRAAQLRRQFVFKLVPMLNPDGVMRGHYRTDPRGVNLNRVYLDPNPQTHPSIYAAKSLIVFHHVQERDRLEPGVAGVNVAFPGCERGVASPSDELLLHTYGSMFQSLARTKKHAIHAANCFLFFFCSALSFGMIDSDTDDDDESKNTFTEHLGNEGSDDEGGGEADIDFLEGGGGDGSNAPHLRDPALLQIPPHASGVAIYVDLHGHASKRGCFIYGNYFESEDLTCFLCHQVENMLFPKLVSMNTAHFDFTGCNFSEKNMYTKDKRDGMSKEGSGRVAIYKATGIIHSYTLECNYNTGRLVNPVPPAYGDDGRATPPPTASFPPKYTIAHYEEVGKAVAIAALDMTDSNPWSRITLSEHNSIYAVREAVRRYLRGLRGLPRVARANSLRGGKNVGPSPLSQTRRTSMGDNSSSTSGTGSNSGTSKGFRPGQEVSQRLYPRPTNPSRRELAPVREATRNTGPSNQQTSRRRSSYNSSNGPGSNIARATAGVAVTLNLTTADVDHPHHFSHPRAAGAGAAGNNGFNTQLSRLSSDSGSLKPSREGDLVSLKSRESEGSASLRSRESSVSQRFREDKKLQQLKQVNMVGNKRPGPNARIPLPTARSQFHLSTSPGHDLAPPSIRTGRHSSSSSSYHQPPPHHNAMTSTVGTNSRASRQTKSGPATTSVKNTDADEAGGATNAKTSGAIGVTGVMARRAQSEGVVTTGSNGGALHNHSRSEASILNSESANGKAPGGARGVSGVPVNKPLPFANDEGGEPMLERGAADANVDKRHRKPQYPSNSKNNSNSTKAGANGPSSNVHTKGQHLQQLVDTGVGGGGEESETGSASSTRRKGRLSRRRKMRKFRANSNPVPLAAVNSNKTTHTPSASSPALVPPYPQRGSCASVEGSDYPPLLGEGENGLPLMGQVDPDLVSSHSPGRDSAFYTDRQQGGKGKSRKSGAVVLTPRASISAGASLLHKASCTGEPLTPARRSSNRAGLKSEPAPSSVRSSKLRSIFWVEPRTSDWGTNALLFEPVRLPLRLAGSFLTEPLLSGFVENLKVCDPTLPPDAKDQPEAARVEMFQQIGVRAAQSPQKAGDDDGVIDRNFCELLDVMLFQDACW</sequence>
<dbReference type="CDD" id="cd06236">
    <property type="entry name" value="M14_AGBL5_like"/>
    <property type="match status" value="1"/>
</dbReference>
<evidence type="ECO:0000256" key="12">
    <source>
        <dbReference type="ARBA" id="ARBA00023212"/>
    </source>
</evidence>
<proteinExistence type="inferred from homology"/>
<feature type="compositionally biased region" description="Low complexity" evidence="22">
    <location>
        <begin position="788"/>
        <end position="798"/>
    </location>
</feature>
<dbReference type="PANTHER" id="PTHR12756">
    <property type="entry name" value="CYTOSOLIC CARBOXYPEPTIDASE"/>
    <property type="match status" value="1"/>
</dbReference>
<dbReference type="SUPFAM" id="SSF53187">
    <property type="entry name" value="Zn-dependent exopeptidases"/>
    <property type="match status" value="1"/>
</dbReference>
<comment type="similarity">
    <text evidence="5 21">Belongs to the peptidase M14 family.</text>
</comment>
<evidence type="ECO:0000256" key="1">
    <source>
        <dbReference type="ARBA" id="ARBA00001947"/>
    </source>
</evidence>
<feature type="compositionally biased region" description="Low complexity" evidence="22">
    <location>
        <begin position="681"/>
        <end position="700"/>
    </location>
</feature>
<dbReference type="STRING" id="188477.A0A3S0ZSF0"/>
<evidence type="ECO:0000256" key="4">
    <source>
        <dbReference type="ARBA" id="ARBA00004214"/>
    </source>
</evidence>
<evidence type="ECO:0000256" key="8">
    <source>
        <dbReference type="ARBA" id="ARBA00022723"/>
    </source>
</evidence>
<feature type="region of interest" description="Disordered" evidence="22">
    <location>
        <begin position="1236"/>
        <end position="1261"/>
    </location>
</feature>
<dbReference type="InterPro" id="IPR040626">
    <property type="entry name" value="Pepdidase_M14_N"/>
</dbReference>
<feature type="domain" description="Peptidase M14" evidence="23">
    <location>
        <begin position="156"/>
        <end position="622"/>
    </location>
</feature>
<dbReference type="InterPro" id="IPR050821">
    <property type="entry name" value="Cytosolic_carboxypeptidase"/>
</dbReference>
<comment type="catalytic activity">
    <reaction evidence="15">
        <text>C-terminal L-alpha-aminoacyl-L-glutamyl-L-glutamyl-[tubulin] + H2O = C-terminal L-alpha-aminoacyl-L-glutamyl-[tubulin] + L-glutamate</text>
        <dbReference type="Rhea" id="RHEA:63792"/>
        <dbReference type="Rhea" id="RHEA-COMP:16435"/>
        <dbReference type="Rhea" id="RHEA-COMP:16436"/>
        <dbReference type="ChEBI" id="CHEBI:15377"/>
        <dbReference type="ChEBI" id="CHEBI:29985"/>
        <dbReference type="ChEBI" id="CHEBI:149555"/>
        <dbReference type="ChEBI" id="CHEBI:149556"/>
        <dbReference type="EC" id="3.4.17.24"/>
    </reaction>
    <physiologicalReaction direction="left-to-right" evidence="15">
        <dbReference type="Rhea" id="RHEA:63793"/>
    </physiologicalReaction>
</comment>
<dbReference type="GO" id="GO:0004181">
    <property type="term" value="F:metallocarboxypeptidase activity"/>
    <property type="evidence" value="ECO:0007669"/>
    <property type="project" value="InterPro"/>
</dbReference>
<feature type="region of interest" description="Disordered" evidence="22">
    <location>
        <begin position="415"/>
        <end position="446"/>
    </location>
</feature>
<name>A0A3S0ZSF0_ELYCH</name>
<feature type="active site" description="Proton donor/acceptor" evidence="21">
    <location>
        <position position="568"/>
    </location>
</feature>
<keyword evidence="11" id="KW-0482">Metalloprotease</keyword>
<dbReference type="GO" id="GO:0005819">
    <property type="term" value="C:spindle"/>
    <property type="evidence" value="ECO:0007669"/>
    <property type="project" value="UniProtKB-SubCell"/>
</dbReference>
<dbReference type="GO" id="GO:0006508">
    <property type="term" value="P:proteolysis"/>
    <property type="evidence" value="ECO:0007669"/>
    <property type="project" value="UniProtKB-KW"/>
</dbReference>
<feature type="compositionally biased region" description="Polar residues" evidence="22">
    <location>
        <begin position="917"/>
        <end position="943"/>
    </location>
</feature>
<evidence type="ECO:0000256" key="14">
    <source>
        <dbReference type="ARBA" id="ARBA00024141"/>
    </source>
</evidence>
<feature type="region of interest" description="Disordered" evidence="22">
    <location>
        <begin position="21"/>
        <end position="41"/>
    </location>
</feature>
<gene>
    <name evidence="24" type="ORF">EGW08_018108</name>
</gene>
<feature type="region of interest" description="Disordered" evidence="22">
    <location>
        <begin position="1182"/>
        <end position="1218"/>
    </location>
</feature>
<feature type="compositionally biased region" description="Basic residues" evidence="22">
    <location>
        <begin position="1104"/>
        <end position="1120"/>
    </location>
</feature>
<evidence type="ECO:0000256" key="10">
    <source>
        <dbReference type="ARBA" id="ARBA00022833"/>
    </source>
</evidence>
<feature type="compositionally biased region" description="Polar residues" evidence="22">
    <location>
        <begin position="1063"/>
        <end position="1085"/>
    </location>
</feature>
<dbReference type="EMBL" id="RQTK01000863">
    <property type="protein sequence ID" value="RUS74128.1"/>
    <property type="molecule type" value="Genomic_DNA"/>
</dbReference>
<dbReference type="GO" id="GO:0005634">
    <property type="term" value="C:nucleus"/>
    <property type="evidence" value="ECO:0007669"/>
    <property type="project" value="UniProtKB-SubCell"/>
</dbReference>
<comment type="catalytic activity">
    <reaction evidence="20">
        <text>gamma-L-glutamyl-L-glutamyl-[protein] + H2O = L-glutamyl-[protein] + L-glutamate</text>
        <dbReference type="Rhea" id="RHEA:60152"/>
        <dbReference type="Rhea" id="RHEA-COMP:10208"/>
        <dbReference type="Rhea" id="RHEA-COMP:15517"/>
        <dbReference type="ChEBI" id="CHEBI:15377"/>
        <dbReference type="ChEBI" id="CHEBI:29973"/>
        <dbReference type="ChEBI" id="CHEBI:29985"/>
        <dbReference type="ChEBI" id="CHEBI:143622"/>
    </reaction>
    <physiologicalReaction direction="left-to-right" evidence="20">
        <dbReference type="Rhea" id="RHEA:60153"/>
    </physiologicalReaction>
</comment>
<feature type="compositionally biased region" description="Low complexity" evidence="22">
    <location>
        <begin position="737"/>
        <end position="758"/>
    </location>
</feature>
<evidence type="ECO:0000256" key="22">
    <source>
        <dbReference type="SAM" id="MobiDB-lite"/>
    </source>
</evidence>
<accession>A0A3S0ZSF0</accession>
<comment type="cofactor">
    <cofactor evidence="1">
        <name>Zn(2+)</name>
        <dbReference type="ChEBI" id="CHEBI:29105"/>
    </cofactor>
</comment>
<keyword evidence="10" id="KW-0862">Zinc</keyword>
<keyword evidence="6" id="KW-0963">Cytoplasm</keyword>
<protein>
    <recommendedName>
        <fullName evidence="14">Cytosolic carboxypeptidase-like protein 5</fullName>
        <ecNumber evidence="17">3.4.17.24</ecNumber>
    </recommendedName>
    <alternativeName>
        <fullName evidence="19">ATP/GTP-binding protein-like 5</fullName>
    </alternativeName>
    <alternativeName>
        <fullName evidence="18">Protein deglutamylase CCP5</fullName>
    </alternativeName>
</protein>
<comment type="catalytic activity">
    <reaction evidence="16">
        <text>C-terminal L-alpha-aminoacyl-L-glutamyl-[tubulin] + H2O = C-terminal L-alpha-aminoacyl-[tubulin] + L-glutamate</text>
        <dbReference type="Rhea" id="RHEA:63796"/>
        <dbReference type="Rhea" id="RHEA-COMP:16436"/>
        <dbReference type="Rhea" id="RHEA-COMP:16437"/>
        <dbReference type="ChEBI" id="CHEBI:15377"/>
        <dbReference type="ChEBI" id="CHEBI:29985"/>
        <dbReference type="ChEBI" id="CHEBI:90782"/>
        <dbReference type="ChEBI" id="CHEBI:149556"/>
        <dbReference type="EC" id="3.4.17.24"/>
    </reaction>
    <physiologicalReaction direction="left-to-right" evidence="16">
        <dbReference type="Rhea" id="RHEA:63797"/>
    </physiologicalReaction>
</comment>
<dbReference type="GO" id="GO:0030496">
    <property type="term" value="C:midbody"/>
    <property type="evidence" value="ECO:0007669"/>
    <property type="project" value="UniProtKB-SubCell"/>
</dbReference>
<dbReference type="PROSITE" id="PS52035">
    <property type="entry name" value="PEPTIDASE_M14"/>
    <property type="match status" value="1"/>
</dbReference>
<organism evidence="24 25">
    <name type="scientific">Elysia chlorotica</name>
    <name type="common">Eastern emerald elysia</name>
    <name type="synonym">Sea slug</name>
    <dbReference type="NCBI Taxonomy" id="188477"/>
    <lineage>
        <taxon>Eukaryota</taxon>
        <taxon>Metazoa</taxon>
        <taxon>Spiralia</taxon>
        <taxon>Lophotrochozoa</taxon>
        <taxon>Mollusca</taxon>
        <taxon>Gastropoda</taxon>
        <taxon>Heterobranchia</taxon>
        <taxon>Euthyneura</taxon>
        <taxon>Panpulmonata</taxon>
        <taxon>Sacoglossa</taxon>
        <taxon>Placobranchoidea</taxon>
        <taxon>Plakobranchidae</taxon>
        <taxon>Elysia</taxon>
    </lineage>
</organism>
<dbReference type="PANTHER" id="PTHR12756:SF12">
    <property type="entry name" value="CYTOSOLIC CARBOXYPEPTIDASE-LIKE PROTEIN 5"/>
    <property type="match status" value="1"/>
</dbReference>
<feature type="compositionally biased region" description="Polar residues" evidence="22">
    <location>
        <begin position="799"/>
        <end position="813"/>
    </location>
</feature>
<keyword evidence="25" id="KW-1185">Reference proteome</keyword>
<evidence type="ECO:0000259" key="23">
    <source>
        <dbReference type="PROSITE" id="PS52035"/>
    </source>
</evidence>
<keyword evidence="8" id="KW-0479">Metal-binding</keyword>
<dbReference type="Pfam" id="PF00246">
    <property type="entry name" value="Peptidase_M14"/>
    <property type="match status" value="1"/>
</dbReference>
<evidence type="ECO:0000256" key="9">
    <source>
        <dbReference type="ARBA" id="ARBA00022801"/>
    </source>
</evidence>
<keyword evidence="7" id="KW-0645">Protease</keyword>
<evidence type="ECO:0000256" key="7">
    <source>
        <dbReference type="ARBA" id="ARBA00022670"/>
    </source>
</evidence>
<feature type="compositionally biased region" description="Basic and acidic residues" evidence="22">
    <location>
        <begin position="1033"/>
        <end position="1044"/>
    </location>
</feature>
<dbReference type="Gene3D" id="2.60.40.3120">
    <property type="match status" value="1"/>
</dbReference>
<feature type="compositionally biased region" description="Low complexity" evidence="22">
    <location>
        <begin position="831"/>
        <end position="843"/>
    </location>
</feature>
<feature type="compositionally biased region" description="Polar residues" evidence="22">
    <location>
        <begin position="1121"/>
        <end position="1144"/>
    </location>
</feature>
<feature type="region of interest" description="Disordered" evidence="22">
    <location>
        <begin position="880"/>
        <end position="957"/>
    </location>
</feature>
<evidence type="ECO:0000256" key="19">
    <source>
        <dbReference type="ARBA" id="ARBA00032928"/>
    </source>
</evidence>
<evidence type="ECO:0000256" key="6">
    <source>
        <dbReference type="ARBA" id="ARBA00022490"/>
    </source>
</evidence>
<keyword evidence="12" id="KW-0206">Cytoskeleton</keyword>
<evidence type="ECO:0000313" key="24">
    <source>
        <dbReference type="EMBL" id="RUS74128.1"/>
    </source>
</evidence>
<evidence type="ECO:0000256" key="13">
    <source>
        <dbReference type="ARBA" id="ARBA00023242"/>
    </source>
</evidence>
<evidence type="ECO:0000256" key="17">
    <source>
        <dbReference type="ARBA" id="ARBA00026108"/>
    </source>
</evidence>
<feature type="region of interest" description="Disordered" evidence="22">
    <location>
        <begin position="777"/>
        <end position="851"/>
    </location>
</feature>
<feature type="region of interest" description="Disordered" evidence="22">
    <location>
        <begin position="663"/>
        <end position="759"/>
    </location>
</feature>
<evidence type="ECO:0000256" key="11">
    <source>
        <dbReference type="ARBA" id="ARBA00023049"/>
    </source>
</evidence>
<dbReference type="EC" id="3.4.17.24" evidence="17"/>
<evidence type="ECO:0000256" key="5">
    <source>
        <dbReference type="ARBA" id="ARBA00005988"/>
    </source>
</evidence>
<dbReference type="OrthoDB" id="10253041at2759"/>
<comment type="subcellular location">
    <subcellularLocation>
        <location evidence="3">Cytoplasm</location>
        <location evidence="3">Cytoskeleton</location>
        <location evidence="3">Spindle</location>
    </subcellularLocation>
    <subcellularLocation>
        <location evidence="4">Midbody</location>
    </subcellularLocation>
    <subcellularLocation>
        <location evidence="2">Nucleus</location>
    </subcellularLocation>
</comment>
<feature type="region of interest" description="Disordered" evidence="22">
    <location>
        <begin position="994"/>
        <end position="1163"/>
    </location>
</feature>
<evidence type="ECO:0000256" key="18">
    <source>
        <dbReference type="ARBA" id="ARBA00032753"/>
    </source>
</evidence>
<evidence type="ECO:0000256" key="2">
    <source>
        <dbReference type="ARBA" id="ARBA00004123"/>
    </source>
</evidence>
<comment type="caution">
    <text evidence="24">The sequence shown here is derived from an EMBL/GenBank/DDBJ whole genome shotgun (WGS) entry which is preliminary data.</text>
</comment>
<reference evidence="24 25" key="1">
    <citation type="submission" date="2019-01" db="EMBL/GenBank/DDBJ databases">
        <title>A draft genome assembly of the solar-powered sea slug Elysia chlorotica.</title>
        <authorList>
            <person name="Cai H."/>
            <person name="Li Q."/>
            <person name="Fang X."/>
            <person name="Li J."/>
            <person name="Curtis N.E."/>
            <person name="Altenburger A."/>
            <person name="Shibata T."/>
            <person name="Feng M."/>
            <person name="Maeda T."/>
            <person name="Schwartz J.A."/>
            <person name="Shigenobu S."/>
            <person name="Lundholm N."/>
            <person name="Nishiyama T."/>
            <person name="Yang H."/>
            <person name="Hasebe M."/>
            <person name="Li S."/>
            <person name="Pierce S.K."/>
            <person name="Wang J."/>
        </authorList>
    </citation>
    <scope>NUCLEOTIDE SEQUENCE [LARGE SCALE GENOMIC DNA]</scope>
    <source>
        <strain evidence="24">EC2010</strain>
        <tissue evidence="24">Whole organism of an adult</tissue>
    </source>
</reference>